<keyword evidence="1" id="KW-1133">Transmembrane helix</keyword>
<organism evidence="2 3">
    <name type="scientific">Marinilactibacillus psychrotolerans</name>
    <dbReference type="NCBI Taxonomy" id="191770"/>
    <lineage>
        <taxon>Bacteria</taxon>
        <taxon>Bacillati</taxon>
        <taxon>Bacillota</taxon>
        <taxon>Bacilli</taxon>
        <taxon>Lactobacillales</taxon>
        <taxon>Carnobacteriaceae</taxon>
        <taxon>Marinilactibacillus</taxon>
    </lineage>
</organism>
<feature type="transmembrane region" description="Helical" evidence="1">
    <location>
        <begin position="127"/>
        <end position="143"/>
    </location>
</feature>
<evidence type="ECO:0000313" key="3">
    <source>
        <dbReference type="Proteomes" id="UP000887127"/>
    </source>
</evidence>
<feature type="transmembrane region" description="Helical" evidence="1">
    <location>
        <begin position="62"/>
        <end position="81"/>
    </location>
</feature>
<dbReference type="EMBL" id="BKBI01000003">
    <property type="protein sequence ID" value="GEQ34884.1"/>
    <property type="molecule type" value="Genomic_DNA"/>
</dbReference>
<dbReference type="AlphaFoldDB" id="A0AAV3WTN4"/>
<name>A0AAV3WTN4_9LACT</name>
<evidence type="ECO:0000313" key="2">
    <source>
        <dbReference type="EMBL" id="GEQ34884.1"/>
    </source>
</evidence>
<keyword evidence="1" id="KW-0472">Membrane</keyword>
<feature type="transmembrane region" description="Helical" evidence="1">
    <location>
        <begin position="87"/>
        <end position="107"/>
    </location>
</feature>
<accession>A0AAV3WTN4</accession>
<evidence type="ECO:0008006" key="4">
    <source>
        <dbReference type="Google" id="ProtNLM"/>
    </source>
</evidence>
<feature type="transmembrane region" description="Helical" evidence="1">
    <location>
        <begin position="6"/>
        <end position="26"/>
    </location>
</feature>
<keyword evidence="1" id="KW-0812">Transmembrane</keyword>
<protein>
    <recommendedName>
        <fullName evidence="4">DUF4181 domain-containing protein</fullName>
    </recommendedName>
</protein>
<sequence>MIMKEILSILMVLYGTMIGIYLIMGLTKPKQEKQKEIQLTVSLMTSMLGNQFNKKKKVVSRIFLFQFFLLFGYTLISLWLIYDYSVIRFIALLLMVVQVTEFIVKLVNINKAKDLKELIQNRRLSKFSSYFYIVGIAILTGALI</sequence>
<comment type="caution">
    <text evidence="2">The sequence shown here is derived from an EMBL/GenBank/DDBJ whole genome shotgun (WGS) entry which is preliminary data.</text>
</comment>
<evidence type="ECO:0000256" key="1">
    <source>
        <dbReference type="SAM" id="Phobius"/>
    </source>
</evidence>
<dbReference type="Proteomes" id="UP000887127">
    <property type="component" value="Unassembled WGS sequence"/>
</dbReference>
<gene>
    <name evidence="2" type="ORF">M132T_03920</name>
</gene>
<proteinExistence type="predicted"/>
<reference evidence="2" key="1">
    <citation type="submission" date="2019-08" db="EMBL/GenBank/DDBJ databases">
        <title>Marinilactibacillus psychrotolerans M13-2T whole genome sequencing project.</title>
        <authorList>
            <person name="Ishikawa M."/>
            <person name="Suzuki T."/>
            <person name="Matsutani M."/>
        </authorList>
    </citation>
    <scope>NUCLEOTIDE SEQUENCE</scope>
    <source>
        <strain evidence="2">M13-2T</strain>
    </source>
</reference>